<evidence type="ECO:0000256" key="3">
    <source>
        <dbReference type="SAM" id="MobiDB-lite"/>
    </source>
</evidence>
<dbReference type="PANTHER" id="PTHR12215:SF15">
    <property type="entry name" value="4'-PHOSPHOPANTETHEINYL TRANSFERASE SUPERFAMILY-RELATED"/>
    <property type="match status" value="1"/>
</dbReference>
<evidence type="ECO:0008006" key="8">
    <source>
        <dbReference type="Google" id="ProtNLM"/>
    </source>
</evidence>
<dbReference type="Pfam" id="PF01648">
    <property type="entry name" value="ACPS"/>
    <property type="match status" value="1"/>
</dbReference>
<dbReference type="InterPro" id="IPR008278">
    <property type="entry name" value="4-PPantetheinyl_Trfase_dom"/>
</dbReference>
<dbReference type="SUPFAM" id="SSF56214">
    <property type="entry name" value="4'-phosphopantetheinyl transferase"/>
    <property type="match status" value="2"/>
</dbReference>
<dbReference type="Proteomes" id="UP000639606">
    <property type="component" value="Unassembled WGS sequence"/>
</dbReference>
<feature type="domain" description="4'-phosphopantetheinyl transferase" evidence="4">
    <location>
        <begin position="86"/>
        <end position="145"/>
    </location>
</feature>
<dbReference type="InterPro" id="IPR050559">
    <property type="entry name" value="P-Pant_transferase_sf"/>
</dbReference>
<dbReference type="GO" id="GO:0005829">
    <property type="term" value="C:cytosol"/>
    <property type="evidence" value="ECO:0007669"/>
    <property type="project" value="TreeGrafter"/>
</dbReference>
<evidence type="ECO:0000313" key="6">
    <source>
        <dbReference type="EMBL" id="GGP78642.1"/>
    </source>
</evidence>
<name>A0A918AW23_9PSEU</name>
<dbReference type="Pfam" id="PF17837">
    <property type="entry name" value="4PPT_N"/>
    <property type="match status" value="1"/>
</dbReference>
<dbReference type="GO" id="GO:0008897">
    <property type="term" value="F:holo-[acyl-carrier-protein] synthase activity"/>
    <property type="evidence" value="ECO:0007669"/>
    <property type="project" value="InterPro"/>
</dbReference>
<sequence length="192" mass="20735">MAVGRLDDLPPSGLDSAEGMPPWRAREHLAGRALLRGLLRRHTGRGDDAIAVEPSGRPHLPDRPEVGISVSHSSGLVAAAIGLGCPVGVDVERPAPVDRAVLRRCCAPDAVAVLDRLPADRRAREFTRIWTVQEACVKALGLGLAGRPWTVPVAPGQHRGRWRGLRWVSWPDRWAAPVSCAFGPPAEEGMRR</sequence>
<feature type="domain" description="4'-phosphopantetheinyl transferase N-terminal" evidence="5">
    <location>
        <begin position="22"/>
        <end position="81"/>
    </location>
</feature>
<proteinExistence type="inferred from homology"/>
<dbReference type="GO" id="GO:0000287">
    <property type="term" value="F:magnesium ion binding"/>
    <property type="evidence" value="ECO:0007669"/>
    <property type="project" value="InterPro"/>
</dbReference>
<evidence type="ECO:0000256" key="2">
    <source>
        <dbReference type="ARBA" id="ARBA00022679"/>
    </source>
</evidence>
<dbReference type="GO" id="GO:0019878">
    <property type="term" value="P:lysine biosynthetic process via aminoadipic acid"/>
    <property type="evidence" value="ECO:0007669"/>
    <property type="project" value="TreeGrafter"/>
</dbReference>
<dbReference type="Gene3D" id="3.90.470.20">
    <property type="entry name" value="4'-phosphopantetheinyl transferase domain"/>
    <property type="match status" value="1"/>
</dbReference>
<comment type="similarity">
    <text evidence="1">Belongs to the P-Pant transferase superfamily. Gsp/Sfp/HetI/AcpT family.</text>
</comment>
<protein>
    <recommendedName>
        <fullName evidence="8">4'-phosphopantetheinyl transferase</fullName>
    </recommendedName>
</protein>
<feature type="region of interest" description="Disordered" evidence="3">
    <location>
        <begin position="1"/>
        <end position="21"/>
    </location>
</feature>
<keyword evidence="7" id="KW-1185">Reference proteome</keyword>
<evidence type="ECO:0000256" key="1">
    <source>
        <dbReference type="ARBA" id="ARBA00010990"/>
    </source>
</evidence>
<dbReference type="PANTHER" id="PTHR12215">
    <property type="entry name" value="PHOSPHOPANTETHEINE TRANSFERASE"/>
    <property type="match status" value="1"/>
</dbReference>
<reference evidence="6" key="1">
    <citation type="journal article" date="2014" name="Int. J. Syst. Evol. Microbiol.">
        <title>Complete genome sequence of Corynebacterium casei LMG S-19264T (=DSM 44701T), isolated from a smear-ripened cheese.</title>
        <authorList>
            <consortium name="US DOE Joint Genome Institute (JGI-PGF)"/>
            <person name="Walter F."/>
            <person name="Albersmeier A."/>
            <person name="Kalinowski J."/>
            <person name="Ruckert C."/>
        </authorList>
    </citation>
    <scope>NUCLEOTIDE SEQUENCE</scope>
    <source>
        <strain evidence="6">JCM 3313</strain>
    </source>
</reference>
<reference evidence="6" key="2">
    <citation type="submission" date="2020-09" db="EMBL/GenBank/DDBJ databases">
        <authorList>
            <person name="Sun Q."/>
            <person name="Ohkuma M."/>
        </authorList>
    </citation>
    <scope>NUCLEOTIDE SEQUENCE</scope>
    <source>
        <strain evidence="6">JCM 3313</strain>
    </source>
</reference>
<accession>A0A918AW23</accession>
<keyword evidence="2" id="KW-0808">Transferase</keyword>
<dbReference type="InterPro" id="IPR037143">
    <property type="entry name" value="4-PPantetheinyl_Trfase_dom_sf"/>
</dbReference>
<evidence type="ECO:0000313" key="7">
    <source>
        <dbReference type="Proteomes" id="UP000639606"/>
    </source>
</evidence>
<organism evidence="6 7">
    <name type="scientific">Saccharothrix coeruleofusca</name>
    <dbReference type="NCBI Taxonomy" id="33919"/>
    <lineage>
        <taxon>Bacteria</taxon>
        <taxon>Bacillati</taxon>
        <taxon>Actinomycetota</taxon>
        <taxon>Actinomycetes</taxon>
        <taxon>Pseudonocardiales</taxon>
        <taxon>Pseudonocardiaceae</taxon>
        <taxon>Saccharothrix</taxon>
    </lineage>
</organism>
<dbReference type="EMBL" id="BMRG01000018">
    <property type="protein sequence ID" value="GGP78642.1"/>
    <property type="molecule type" value="Genomic_DNA"/>
</dbReference>
<dbReference type="InterPro" id="IPR041354">
    <property type="entry name" value="4PPT_N"/>
</dbReference>
<comment type="caution">
    <text evidence="6">The sequence shown here is derived from an EMBL/GenBank/DDBJ whole genome shotgun (WGS) entry which is preliminary data.</text>
</comment>
<dbReference type="AlphaFoldDB" id="A0A918AW23"/>
<evidence type="ECO:0000259" key="5">
    <source>
        <dbReference type="Pfam" id="PF17837"/>
    </source>
</evidence>
<evidence type="ECO:0000259" key="4">
    <source>
        <dbReference type="Pfam" id="PF01648"/>
    </source>
</evidence>
<gene>
    <name evidence="6" type="ORF">GCM10010185_60570</name>
</gene>